<dbReference type="Gene3D" id="1.20.1440.340">
    <property type="match status" value="1"/>
</dbReference>
<dbReference type="AlphaFoldDB" id="A0ABD0N1V7"/>
<sequence>MLAKARGLDWSRLLKLGDLQKELQVSLEQMLELVEEVLHPEPYSRDEICKTLGISNEQLCENILSANTQH</sequence>
<name>A0ABD0N1V7_CIRMR</name>
<comment type="caution">
    <text evidence="1">The sequence shown here is derived from an EMBL/GenBank/DDBJ whole genome shotgun (WGS) entry which is preliminary data.</text>
</comment>
<evidence type="ECO:0000313" key="2">
    <source>
        <dbReference type="Proteomes" id="UP001529510"/>
    </source>
</evidence>
<proteinExistence type="predicted"/>
<dbReference type="EMBL" id="JAMKFB020000025">
    <property type="protein sequence ID" value="KAL0154876.1"/>
    <property type="molecule type" value="Genomic_DNA"/>
</dbReference>
<protein>
    <submittedName>
        <fullName evidence="1">Uncharacterized protein</fullName>
    </submittedName>
</protein>
<keyword evidence="2" id="KW-1185">Reference proteome</keyword>
<dbReference type="Proteomes" id="UP001529510">
    <property type="component" value="Unassembled WGS sequence"/>
</dbReference>
<evidence type="ECO:0000313" key="1">
    <source>
        <dbReference type="EMBL" id="KAL0154876.1"/>
    </source>
</evidence>
<reference evidence="1 2" key="1">
    <citation type="submission" date="2024-05" db="EMBL/GenBank/DDBJ databases">
        <title>Genome sequencing and assembly of Indian major carp, Cirrhinus mrigala (Hamilton, 1822).</title>
        <authorList>
            <person name="Mohindra V."/>
            <person name="Chowdhury L.M."/>
            <person name="Lal K."/>
            <person name="Jena J.K."/>
        </authorList>
    </citation>
    <scope>NUCLEOTIDE SEQUENCE [LARGE SCALE GENOMIC DNA]</scope>
    <source>
        <strain evidence="1">CM1030</strain>
        <tissue evidence="1">Blood</tissue>
    </source>
</reference>
<gene>
    <name evidence="1" type="ORF">M9458_049139</name>
</gene>
<feature type="non-terminal residue" evidence="1">
    <location>
        <position position="70"/>
    </location>
</feature>
<accession>A0ABD0N1V7</accession>
<organism evidence="1 2">
    <name type="scientific">Cirrhinus mrigala</name>
    <name type="common">Mrigala</name>
    <dbReference type="NCBI Taxonomy" id="683832"/>
    <lineage>
        <taxon>Eukaryota</taxon>
        <taxon>Metazoa</taxon>
        <taxon>Chordata</taxon>
        <taxon>Craniata</taxon>
        <taxon>Vertebrata</taxon>
        <taxon>Euteleostomi</taxon>
        <taxon>Actinopterygii</taxon>
        <taxon>Neopterygii</taxon>
        <taxon>Teleostei</taxon>
        <taxon>Ostariophysi</taxon>
        <taxon>Cypriniformes</taxon>
        <taxon>Cyprinidae</taxon>
        <taxon>Labeoninae</taxon>
        <taxon>Labeonini</taxon>
        <taxon>Cirrhinus</taxon>
    </lineage>
</organism>